<organism evidence="2 3">
    <name type="scientific">Jatrophihabitans lederbergiae</name>
    <dbReference type="NCBI Taxonomy" id="3075547"/>
    <lineage>
        <taxon>Bacteria</taxon>
        <taxon>Bacillati</taxon>
        <taxon>Actinomycetota</taxon>
        <taxon>Actinomycetes</taxon>
        <taxon>Jatrophihabitantales</taxon>
        <taxon>Jatrophihabitantaceae</taxon>
        <taxon>Jatrophihabitans</taxon>
    </lineage>
</organism>
<protein>
    <submittedName>
        <fullName evidence="2">DUF5678 domain-containing protein</fullName>
    </submittedName>
</protein>
<keyword evidence="3" id="KW-1185">Reference proteome</keyword>
<evidence type="ECO:0000313" key="2">
    <source>
        <dbReference type="EMBL" id="MDT0263420.1"/>
    </source>
</evidence>
<dbReference type="InterPro" id="IPR043734">
    <property type="entry name" value="DUF5678"/>
</dbReference>
<evidence type="ECO:0000259" key="1">
    <source>
        <dbReference type="Pfam" id="PF18929"/>
    </source>
</evidence>
<dbReference type="RefSeq" id="WP_311424565.1">
    <property type="nucleotide sequence ID" value="NZ_JAVREH010000038.1"/>
</dbReference>
<evidence type="ECO:0000313" key="3">
    <source>
        <dbReference type="Proteomes" id="UP001183176"/>
    </source>
</evidence>
<gene>
    <name evidence="2" type="ORF">RM423_18720</name>
</gene>
<dbReference type="Proteomes" id="UP001183176">
    <property type="component" value="Unassembled WGS sequence"/>
</dbReference>
<name>A0ABU2JEL2_9ACTN</name>
<dbReference type="EMBL" id="JAVREH010000038">
    <property type="protein sequence ID" value="MDT0263420.1"/>
    <property type="molecule type" value="Genomic_DNA"/>
</dbReference>
<sequence length="221" mass="23627">MPDLDTRDHAVSGPVRLRTRKGLEHELTLDAILTGARAVTTPRPSRVWVQIDERLLPAIDVITQATGHTTSENLFTWIEITRVLKAFGLSVHRGTGQWTGPEATEPGFSAGSYARHTTLAPVSDVDVVVPAHSPGQLRIDADDASGMGEGREDQLVEPPLTAKTAAMLTEHAGRWVALRDQHVVAVADSPTAVSTEAHAASDSPIMVVFVPETGTEDPALP</sequence>
<reference evidence="3" key="1">
    <citation type="submission" date="2023-07" db="EMBL/GenBank/DDBJ databases">
        <title>30 novel species of actinomycetes from the DSMZ collection.</title>
        <authorList>
            <person name="Nouioui I."/>
        </authorList>
    </citation>
    <scope>NUCLEOTIDE SEQUENCE [LARGE SCALE GENOMIC DNA]</scope>
    <source>
        <strain evidence="3">DSM 44399</strain>
    </source>
</reference>
<feature type="domain" description="DUF5678" evidence="1">
    <location>
        <begin position="169"/>
        <end position="212"/>
    </location>
</feature>
<comment type="caution">
    <text evidence="2">The sequence shown here is derived from an EMBL/GenBank/DDBJ whole genome shotgun (WGS) entry which is preliminary data.</text>
</comment>
<accession>A0ABU2JEL2</accession>
<dbReference type="Pfam" id="PF18929">
    <property type="entry name" value="DUF5678"/>
    <property type="match status" value="1"/>
</dbReference>
<proteinExistence type="predicted"/>